<dbReference type="SUPFAM" id="SSF55120">
    <property type="entry name" value="Pseudouridine synthase"/>
    <property type="match status" value="1"/>
</dbReference>
<dbReference type="GO" id="GO:0000455">
    <property type="term" value="P:enzyme-directed rRNA pseudouridine synthesis"/>
    <property type="evidence" value="ECO:0007669"/>
    <property type="project" value="TreeGrafter"/>
</dbReference>
<dbReference type="CDD" id="cd02869">
    <property type="entry name" value="PseudoU_synth_RluA_like"/>
    <property type="match status" value="1"/>
</dbReference>
<evidence type="ECO:0000256" key="1">
    <source>
        <dbReference type="ARBA" id="ARBA00010876"/>
    </source>
</evidence>
<evidence type="ECO:0000256" key="6">
    <source>
        <dbReference type="RuleBase" id="RU362028"/>
    </source>
</evidence>
<dbReference type="AlphaFoldDB" id="A0A4D6XL81"/>
<dbReference type="InterPro" id="IPR006145">
    <property type="entry name" value="PsdUridine_synth_RsuA/RluA"/>
</dbReference>
<dbReference type="PANTHER" id="PTHR21600">
    <property type="entry name" value="MITOCHONDRIAL RNA PSEUDOURIDINE SYNTHASE"/>
    <property type="match status" value="1"/>
</dbReference>
<evidence type="ECO:0000256" key="5">
    <source>
        <dbReference type="PROSITE-ProRule" id="PRU00182"/>
    </source>
</evidence>
<dbReference type="GO" id="GO:0003723">
    <property type="term" value="F:RNA binding"/>
    <property type="evidence" value="ECO:0007669"/>
    <property type="project" value="UniProtKB-KW"/>
</dbReference>
<dbReference type="CDD" id="cd00165">
    <property type="entry name" value="S4"/>
    <property type="match status" value="1"/>
</dbReference>
<dbReference type="Proteomes" id="UP000298654">
    <property type="component" value="Chromosome"/>
</dbReference>
<dbReference type="EMBL" id="CP034900">
    <property type="protein sequence ID" value="QCI16067.1"/>
    <property type="molecule type" value="Genomic_DNA"/>
</dbReference>
<dbReference type="PROSITE" id="PS50889">
    <property type="entry name" value="S4"/>
    <property type="match status" value="1"/>
</dbReference>
<evidence type="ECO:0000259" key="7">
    <source>
        <dbReference type="SMART" id="SM00363"/>
    </source>
</evidence>
<dbReference type="GO" id="GO:0160140">
    <property type="term" value="F:23S rRNA pseudouridine(1911/1915/1917) synthase activity"/>
    <property type="evidence" value="ECO:0007669"/>
    <property type="project" value="UniProtKB-EC"/>
</dbReference>
<dbReference type="InterPro" id="IPR050188">
    <property type="entry name" value="RluA_PseudoU_synthase"/>
</dbReference>
<evidence type="ECO:0000256" key="3">
    <source>
        <dbReference type="ARBA" id="ARBA00036882"/>
    </source>
</evidence>
<accession>A0A4D6XL81</accession>
<dbReference type="SMART" id="SM00363">
    <property type="entry name" value="S4"/>
    <property type="match status" value="1"/>
</dbReference>
<evidence type="ECO:0000313" key="8">
    <source>
        <dbReference type="EMBL" id="QCI16067.1"/>
    </source>
</evidence>
<evidence type="ECO:0000256" key="4">
    <source>
        <dbReference type="PIRSR" id="PIRSR606225-1"/>
    </source>
</evidence>
<dbReference type="SUPFAM" id="SSF55174">
    <property type="entry name" value="Alpha-L RNA-binding motif"/>
    <property type="match status" value="1"/>
</dbReference>
<dbReference type="RefSeq" id="WP_158364616.1">
    <property type="nucleotide sequence ID" value="NZ_CP034900.1"/>
</dbReference>
<dbReference type="EC" id="5.4.99.-" evidence="6"/>
<dbReference type="Pfam" id="PF00849">
    <property type="entry name" value="PseudoU_synth_2"/>
    <property type="match status" value="1"/>
</dbReference>
<dbReference type="InterPro" id="IPR002942">
    <property type="entry name" value="S4_RNA-bd"/>
</dbReference>
<comment type="catalytic activity">
    <reaction evidence="6">
        <text>a uridine in RNA = a pseudouridine in RNA</text>
        <dbReference type="Rhea" id="RHEA:48348"/>
        <dbReference type="Rhea" id="RHEA-COMP:12068"/>
        <dbReference type="Rhea" id="RHEA-COMP:12069"/>
        <dbReference type="ChEBI" id="CHEBI:65314"/>
        <dbReference type="ChEBI" id="CHEBI:65315"/>
    </reaction>
</comment>
<dbReference type="PANTHER" id="PTHR21600:SF44">
    <property type="entry name" value="RIBOSOMAL LARGE SUBUNIT PSEUDOURIDINE SYNTHASE D"/>
    <property type="match status" value="1"/>
</dbReference>
<dbReference type="InterPro" id="IPR036986">
    <property type="entry name" value="S4_RNA-bd_sf"/>
</dbReference>
<sequence>MLKKIELTAIASSLTLLGKRLDQVLPKLFTQYSRSYLKKLIITNNVLVNKKITNQPDKKILGNEIIIIYPINENIIYDIPENISLNIVYEDHHILVINKPAGLVVHPGSGNHSGTIFNSLLYHYKNIKDLPRAGIVHRLDKDTSGLMVIAKTIVSYNYLFALLKKRKIIREYQGIVKGKMISGGTINEPIMRHYRKRTSMMIHSLGKKSVTHYKIIKRFKFHTHIVVRLETGRTHQIRVHMLSIRHPLVGDPIYGNINHQINYQKDNDKISRFSRQALHASHLSLKHPITHNLMSWTIPLPDDIQNLLLLL</sequence>
<dbReference type="NCBIfam" id="TIGR00005">
    <property type="entry name" value="rluA_subfam"/>
    <property type="match status" value="1"/>
</dbReference>
<dbReference type="InterPro" id="IPR020103">
    <property type="entry name" value="PsdUridine_synth_cat_dom_sf"/>
</dbReference>
<dbReference type="NCBIfam" id="NF008385">
    <property type="entry name" value="PRK11180.1"/>
    <property type="match status" value="1"/>
</dbReference>
<gene>
    <name evidence="8" type="primary">rluD</name>
    <name evidence="8" type="ORF">D9V59_02005</name>
</gene>
<comment type="similarity">
    <text evidence="1 6">Belongs to the pseudouridine synthase RluA family.</text>
</comment>
<dbReference type="Gene3D" id="3.10.290.10">
    <property type="entry name" value="RNA-binding S4 domain"/>
    <property type="match status" value="1"/>
</dbReference>
<feature type="domain" description="RNA-binding S4" evidence="7">
    <location>
        <begin position="19"/>
        <end position="80"/>
    </location>
</feature>
<dbReference type="OrthoDB" id="9807829at2"/>
<keyword evidence="5" id="KW-0694">RNA-binding</keyword>
<protein>
    <recommendedName>
        <fullName evidence="6">Pseudouridine synthase</fullName>
        <ecNumber evidence="6">5.4.99.-</ecNumber>
    </recommendedName>
</protein>
<comment type="function">
    <text evidence="6">Responsible for synthesis of pseudouridine from uracil.</text>
</comment>
<keyword evidence="2 6" id="KW-0413">Isomerase</keyword>
<dbReference type="InterPro" id="IPR006225">
    <property type="entry name" value="PsdUridine_synth_RluC/D"/>
</dbReference>
<reference evidence="8 9" key="1">
    <citation type="submission" date="2018-12" db="EMBL/GenBank/DDBJ databases">
        <authorList>
            <person name="Chong R.A."/>
        </authorList>
    </citation>
    <scope>NUCLEOTIDE SEQUENCE [LARGE SCALE GENOMIC DNA]</scope>
    <source>
        <strain evidence="8 9">Aar</strain>
    </source>
</reference>
<dbReference type="InterPro" id="IPR006224">
    <property type="entry name" value="PsdUridine_synth_RluA-like_CS"/>
</dbReference>
<dbReference type="Gene3D" id="3.30.2350.10">
    <property type="entry name" value="Pseudouridine synthase"/>
    <property type="match status" value="1"/>
</dbReference>
<name>A0A4D6XL81_9GAMM</name>
<organism evidence="8 9">
    <name type="scientific">Buchnera aphidicola</name>
    <name type="common">Artemisaphis artemisicola</name>
    <dbReference type="NCBI Taxonomy" id="1241836"/>
    <lineage>
        <taxon>Bacteria</taxon>
        <taxon>Pseudomonadati</taxon>
        <taxon>Pseudomonadota</taxon>
        <taxon>Gammaproteobacteria</taxon>
        <taxon>Enterobacterales</taxon>
        <taxon>Erwiniaceae</taxon>
        <taxon>Buchnera</taxon>
    </lineage>
</organism>
<comment type="catalytic activity">
    <reaction evidence="3">
        <text>uridine(1911/1915/1917) in 23S rRNA = pseudouridine(1911/1915/1917) in 23S rRNA</text>
        <dbReference type="Rhea" id="RHEA:42524"/>
        <dbReference type="Rhea" id="RHEA-COMP:10097"/>
        <dbReference type="Rhea" id="RHEA-COMP:10098"/>
        <dbReference type="ChEBI" id="CHEBI:65314"/>
        <dbReference type="ChEBI" id="CHEBI:65315"/>
        <dbReference type="EC" id="5.4.99.23"/>
    </reaction>
</comment>
<evidence type="ECO:0000256" key="2">
    <source>
        <dbReference type="ARBA" id="ARBA00023235"/>
    </source>
</evidence>
<reference evidence="8 9" key="2">
    <citation type="submission" date="2019-05" db="EMBL/GenBank/DDBJ databases">
        <title>Genome evolution of the obligate endosymbiont Buchnera aphidicola.</title>
        <authorList>
            <person name="Moran N.A."/>
        </authorList>
    </citation>
    <scope>NUCLEOTIDE SEQUENCE [LARGE SCALE GENOMIC DNA]</scope>
    <source>
        <strain evidence="8 9">Aar</strain>
    </source>
</reference>
<proteinExistence type="inferred from homology"/>
<evidence type="ECO:0000313" key="9">
    <source>
        <dbReference type="Proteomes" id="UP000298654"/>
    </source>
</evidence>
<dbReference type="PROSITE" id="PS01129">
    <property type="entry name" value="PSI_RLU"/>
    <property type="match status" value="1"/>
</dbReference>
<feature type="active site" evidence="4">
    <location>
        <position position="140"/>
    </location>
</feature>